<evidence type="ECO:0000313" key="3">
    <source>
        <dbReference type="EMBL" id="WAT96272.1"/>
    </source>
</evidence>
<keyword evidence="1" id="KW-0472">Membrane</keyword>
<reference evidence="2 4" key="1">
    <citation type="submission" date="2019-12" db="EMBL/GenBank/DDBJ databases">
        <title>Whole genome shotgun sequence of Streptomyces libani subsp. libani NBRC 13452.</title>
        <authorList>
            <person name="Ichikawa N."/>
            <person name="Kimura A."/>
            <person name="Kitahashi Y."/>
            <person name="Komaki H."/>
            <person name="Tamura T."/>
        </authorList>
    </citation>
    <scope>NUCLEOTIDE SEQUENCE [LARGE SCALE GENOMIC DNA]</scope>
    <source>
        <strain evidence="2 4">NBRC 13452</strain>
    </source>
</reference>
<accession>A0A640TIJ7</accession>
<evidence type="ECO:0000313" key="4">
    <source>
        <dbReference type="Proteomes" id="UP000429552"/>
    </source>
</evidence>
<dbReference type="AlphaFoldDB" id="A0A640TIJ7"/>
<gene>
    <name evidence="2" type="ORF">Sliba_20780</name>
    <name evidence="3" type="ORF">STRLI_002087</name>
</gene>
<feature type="transmembrane region" description="Helical" evidence="1">
    <location>
        <begin position="74"/>
        <end position="93"/>
    </location>
</feature>
<dbReference type="EMBL" id="CP114202">
    <property type="protein sequence ID" value="WAT96272.1"/>
    <property type="molecule type" value="Genomic_DNA"/>
</dbReference>
<reference evidence="3 5" key="2">
    <citation type="submission" date="2022-12" db="EMBL/GenBank/DDBJ databases">
        <authorList>
            <person name="Ruckert C."/>
            <person name="Busche T."/>
            <person name="Kalinowski J."/>
            <person name="Wittmann C."/>
        </authorList>
    </citation>
    <scope>NUCLEOTIDE SEQUENCE [LARGE SCALE GENOMIC DNA]</scope>
    <source>
        <strain evidence="3 5">DSM 40555</strain>
    </source>
</reference>
<dbReference type="Proteomes" id="UP000429552">
    <property type="component" value="Unassembled WGS sequence"/>
</dbReference>
<evidence type="ECO:0000313" key="5">
    <source>
        <dbReference type="Proteomes" id="UP001210609"/>
    </source>
</evidence>
<organism evidence="2 4">
    <name type="scientific">Streptomyces nigrescens</name>
    <dbReference type="NCBI Taxonomy" id="1920"/>
    <lineage>
        <taxon>Bacteria</taxon>
        <taxon>Bacillati</taxon>
        <taxon>Actinomycetota</taxon>
        <taxon>Actinomycetes</taxon>
        <taxon>Kitasatosporales</taxon>
        <taxon>Streptomycetaceae</taxon>
        <taxon>Streptomyces</taxon>
    </lineage>
</organism>
<dbReference type="Proteomes" id="UP001210609">
    <property type="component" value="Chromosome"/>
</dbReference>
<keyword evidence="1" id="KW-1133">Transmembrane helix</keyword>
<keyword evidence="1" id="KW-0812">Transmembrane</keyword>
<sequence>MALIWTAALLGLEFLIGWSAAPAGPGGLCIWADEGGTVWTTGGWAAVGVWLCGPVLRIGLMGIAAAMGIHRGSAATMLSVAAMLLTCAGATTWRGRAVQHTRGVLLPA</sequence>
<name>A0A640TIJ7_STRNI</name>
<evidence type="ECO:0000313" key="2">
    <source>
        <dbReference type="EMBL" id="GFE21625.1"/>
    </source>
</evidence>
<feature type="transmembrane region" description="Helical" evidence="1">
    <location>
        <begin position="47"/>
        <end position="67"/>
    </location>
</feature>
<keyword evidence="5" id="KW-1185">Reference proteome</keyword>
<protein>
    <submittedName>
        <fullName evidence="2">Uncharacterized protein</fullName>
    </submittedName>
</protein>
<dbReference type="RefSeq" id="WP_159485801.1">
    <property type="nucleotide sequence ID" value="NZ_BLIP01000001.1"/>
</dbReference>
<evidence type="ECO:0000256" key="1">
    <source>
        <dbReference type="SAM" id="Phobius"/>
    </source>
</evidence>
<dbReference type="EMBL" id="BLIP01000001">
    <property type="protein sequence ID" value="GFE21625.1"/>
    <property type="molecule type" value="Genomic_DNA"/>
</dbReference>
<proteinExistence type="predicted"/>